<keyword evidence="3 10" id="KW-0004">4Fe-4S</keyword>
<keyword evidence="9 10" id="KW-0496">Mitochondrion</keyword>
<keyword evidence="14" id="KW-1185">Reference proteome</keyword>
<feature type="binding site" evidence="10">
    <location>
        <position position="251"/>
    </location>
    <ligand>
        <name>[2Fe-2S] cluster</name>
        <dbReference type="ChEBI" id="CHEBI:190135"/>
    </ligand>
</feature>
<evidence type="ECO:0000256" key="8">
    <source>
        <dbReference type="ARBA" id="ARBA00023014"/>
    </source>
</evidence>
<evidence type="ECO:0000256" key="5">
    <source>
        <dbReference type="ARBA" id="ARBA00022714"/>
    </source>
</evidence>
<evidence type="ECO:0000256" key="7">
    <source>
        <dbReference type="ARBA" id="ARBA00023004"/>
    </source>
</evidence>
<dbReference type="AlphaFoldDB" id="A0A0B1NYL4"/>
<comment type="cofactor">
    <cofactor evidence="10">
        <name>[2Fe-2S] cluster</name>
        <dbReference type="ChEBI" id="CHEBI:190135"/>
    </cofactor>
</comment>
<keyword evidence="8 10" id="KW-0411">Iron-sulfur</keyword>
<comment type="caution">
    <text evidence="10">Lacks conserved residue(s) required for the propagation of feature annotation.</text>
</comment>
<dbReference type="FunFam" id="3.40.50.11000:FF:000002">
    <property type="entry name" value="Fe-S cluster assembly protein DRE2"/>
    <property type="match status" value="1"/>
</dbReference>
<feature type="short sequence motif" description="Cx2C motif 1" evidence="10">
    <location>
        <begin position="296"/>
        <end position="299"/>
    </location>
</feature>
<dbReference type="STRING" id="52586.A0A0B1NYL4"/>
<organism evidence="13 14">
    <name type="scientific">Uncinula necator</name>
    <name type="common">Grape powdery mildew</name>
    <dbReference type="NCBI Taxonomy" id="52586"/>
    <lineage>
        <taxon>Eukaryota</taxon>
        <taxon>Fungi</taxon>
        <taxon>Dikarya</taxon>
        <taxon>Ascomycota</taxon>
        <taxon>Pezizomycotina</taxon>
        <taxon>Leotiomycetes</taxon>
        <taxon>Erysiphales</taxon>
        <taxon>Erysiphaceae</taxon>
        <taxon>Erysiphe</taxon>
    </lineage>
</organism>
<dbReference type="PANTHER" id="PTHR13273:SF14">
    <property type="entry name" value="ANAMORSIN"/>
    <property type="match status" value="1"/>
</dbReference>
<dbReference type="Gene3D" id="3.40.50.11000">
    <property type="entry name" value="Fe-S cluster assembly protein Dre2, N-terminal domain"/>
    <property type="match status" value="1"/>
</dbReference>
<feature type="binding site" evidence="10">
    <location>
        <position position="310"/>
    </location>
    <ligand>
        <name>[4Fe-4S] cluster</name>
        <dbReference type="ChEBI" id="CHEBI:49883"/>
    </ligand>
</feature>
<dbReference type="HAMAP" id="MF_03115">
    <property type="entry name" value="Anamorsin"/>
    <property type="match status" value="1"/>
</dbReference>
<dbReference type="GO" id="GO:0046872">
    <property type="term" value="F:metal ion binding"/>
    <property type="evidence" value="ECO:0007669"/>
    <property type="project" value="UniProtKB-KW"/>
</dbReference>
<dbReference type="InterPro" id="IPR031838">
    <property type="entry name" value="Dre2_N"/>
</dbReference>
<keyword evidence="4 10" id="KW-0963">Cytoplasm</keyword>
<evidence type="ECO:0000256" key="10">
    <source>
        <dbReference type="HAMAP-Rule" id="MF_03115"/>
    </source>
</evidence>
<feature type="binding site" evidence="10">
    <location>
        <position position="307"/>
    </location>
    <ligand>
        <name>[4Fe-4S] cluster</name>
        <dbReference type="ChEBI" id="CHEBI:49883"/>
    </ligand>
</feature>
<dbReference type="Proteomes" id="UP000030854">
    <property type="component" value="Unassembled WGS sequence"/>
</dbReference>
<evidence type="ECO:0000313" key="13">
    <source>
        <dbReference type="EMBL" id="KHJ30125.1"/>
    </source>
</evidence>
<gene>
    <name evidence="13" type="ORF">EV44_g5707</name>
</gene>
<comment type="cofactor">
    <cofactor evidence="1 10">
        <name>[4Fe-4S] cluster</name>
        <dbReference type="ChEBI" id="CHEBI:49883"/>
    </cofactor>
</comment>
<feature type="binding site" evidence="10">
    <location>
        <position position="299"/>
    </location>
    <ligand>
        <name>[4Fe-4S] cluster</name>
        <dbReference type="ChEBI" id="CHEBI:49883"/>
    </ligand>
</feature>
<dbReference type="GO" id="GO:0016226">
    <property type="term" value="P:iron-sulfur cluster assembly"/>
    <property type="evidence" value="ECO:0007669"/>
    <property type="project" value="UniProtKB-UniRule"/>
</dbReference>
<comment type="caution">
    <text evidence="13">The sequence shown here is derived from an EMBL/GenBank/DDBJ whole genome shotgun (WGS) entry which is preliminary data.</text>
</comment>
<dbReference type="GO" id="GO:0051539">
    <property type="term" value="F:4 iron, 4 sulfur cluster binding"/>
    <property type="evidence" value="ECO:0007669"/>
    <property type="project" value="UniProtKB-KW"/>
</dbReference>
<dbReference type="EMBL" id="JNVN01005045">
    <property type="protein sequence ID" value="KHJ30125.1"/>
    <property type="molecule type" value="Genomic_DNA"/>
</dbReference>
<dbReference type="InterPro" id="IPR046408">
    <property type="entry name" value="CIAPIN1"/>
</dbReference>
<evidence type="ECO:0000256" key="1">
    <source>
        <dbReference type="ARBA" id="ARBA00001966"/>
    </source>
</evidence>
<accession>A0A0B1NYL4</accession>
<feature type="binding site" evidence="10">
    <location>
        <position position="235"/>
    </location>
    <ligand>
        <name>[2Fe-2S] cluster</name>
        <dbReference type="ChEBI" id="CHEBI:190135"/>
    </ligand>
</feature>
<comment type="subcellular location">
    <subcellularLocation>
        <location evidence="10">Cytoplasm</location>
    </subcellularLocation>
    <subcellularLocation>
        <location evidence="10">Mitochondrion intermembrane space</location>
    </subcellularLocation>
</comment>
<dbReference type="GO" id="GO:0005758">
    <property type="term" value="C:mitochondrial intermembrane space"/>
    <property type="evidence" value="ECO:0007669"/>
    <property type="project" value="UniProtKB-SubCell"/>
</dbReference>
<dbReference type="Pfam" id="PF16803">
    <property type="entry name" value="DRE2_N"/>
    <property type="match status" value="1"/>
</dbReference>
<dbReference type="GO" id="GO:0051537">
    <property type="term" value="F:2 iron, 2 sulfur cluster binding"/>
    <property type="evidence" value="ECO:0007669"/>
    <property type="project" value="UniProtKB-UniRule"/>
</dbReference>
<feature type="binding site" evidence="10">
    <location>
        <position position="296"/>
    </location>
    <ligand>
        <name>[4Fe-4S] cluster</name>
        <dbReference type="ChEBI" id="CHEBI:49883"/>
    </ligand>
</feature>
<keyword evidence="6 10" id="KW-0479">Metal-binding</keyword>
<proteinExistence type="inferred from homology"/>
<keyword evidence="7 10" id="KW-0408">Iron</keyword>
<evidence type="ECO:0000256" key="2">
    <source>
        <dbReference type="ARBA" id="ARBA00008169"/>
    </source>
</evidence>
<dbReference type="OMA" id="DFVMPVT"/>
<feature type="domain" description="Fe-S cluster assembly protein Dre2 N-terminal" evidence="12">
    <location>
        <begin position="19"/>
        <end position="151"/>
    </location>
</feature>
<keyword evidence="5 10" id="KW-0001">2Fe-2S</keyword>
<evidence type="ECO:0000256" key="3">
    <source>
        <dbReference type="ARBA" id="ARBA00022485"/>
    </source>
</evidence>
<evidence type="ECO:0000259" key="12">
    <source>
        <dbReference type="Pfam" id="PF16803"/>
    </source>
</evidence>
<protein>
    <submittedName>
        <fullName evidence="13">Putative fe-s cluster assembly protein dre2</fullName>
    </submittedName>
</protein>
<dbReference type="InterPro" id="IPR007785">
    <property type="entry name" value="Anamorsin"/>
</dbReference>
<feature type="binding site" evidence="10">
    <location>
        <position position="246"/>
    </location>
    <ligand>
        <name>[2Fe-2S] cluster</name>
        <dbReference type="ChEBI" id="CHEBI:190135"/>
    </ligand>
</feature>
<feature type="domain" description="Anamorsin C-terminal" evidence="11">
    <location>
        <begin position="231"/>
        <end position="326"/>
    </location>
</feature>
<evidence type="ECO:0000256" key="9">
    <source>
        <dbReference type="ARBA" id="ARBA00023128"/>
    </source>
</evidence>
<evidence type="ECO:0000256" key="4">
    <source>
        <dbReference type="ARBA" id="ARBA00022490"/>
    </source>
</evidence>
<evidence type="ECO:0000313" key="14">
    <source>
        <dbReference type="Proteomes" id="UP000030854"/>
    </source>
</evidence>
<sequence>MSPSLLLDNTSDISFCPPSRTLLLAPPSIAAHEESLRNVLSCFDRAVTDLQMLDRLSTGIAKLPQSTYDLILILNDANGTSSESLQYLNRNNFQQISNALKAGGRVEAQDKTLGQDHNSTEFREAILAGLILDEGGMVKPKYSPSDTVPIKLLKGRGKNNAFSNTGPTTRDAVNSLNISADTPLKNLESRTNESRTLNNNVKPGFIDNEDEELIDEDTLLTEEEINRPLNIPLKCAPRAGKRRRACKDCTCGLAQKLAAEDAARISAADAQLRVLKLETDELAEVDFTIQGKVGSCGNCSLGDAFRCVSCPYIGMPAFKPGEEVRLLNNDAEF</sequence>
<dbReference type="Pfam" id="PF05093">
    <property type="entry name" value="CIAPIN1"/>
    <property type="match status" value="1"/>
</dbReference>
<dbReference type="HOGENOM" id="CLU_067152_1_0_1"/>
<evidence type="ECO:0000259" key="11">
    <source>
        <dbReference type="Pfam" id="PF05093"/>
    </source>
</evidence>
<comment type="similarity">
    <text evidence="2 10">Belongs to the anamorsin family.</text>
</comment>
<name>A0A0B1NYL4_UNCNE</name>
<feature type="binding site" evidence="10">
    <location>
        <position position="249"/>
    </location>
    <ligand>
        <name>[2Fe-2S] cluster</name>
        <dbReference type="ChEBI" id="CHEBI:190135"/>
    </ligand>
</feature>
<comment type="domain">
    <text evidence="10">The N-terminal domain has structural similarity with S-adenosyl-L-methionine-dependent methyltransferases, but does not bind S-adenosyl-L-methionine. It is required for correct assembly of the 2 Fe-S clusters.</text>
</comment>
<comment type="domain">
    <text evidence="10">The C-terminal domain binds 2 Fe-S clusters but is otherwise mostly in an intrinsically disordered conformation.</text>
</comment>
<feature type="short sequence motif" description="Cx2C motif 2" evidence="10">
    <location>
        <begin position="307"/>
        <end position="310"/>
    </location>
</feature>
<feature type="region of interest" description="Fe-S binding site A" evidence="10">
    <location>
        <begin position="235"/>
        <end position="251"/>
    </location>
</feature>
<evidence type="ECO:0000256" key="6">
    <source>
        <dbReference type="ARBA" id="ARBA00022723"/>
    </source>
</evidence>
<dbReference type="GO" id="GO:0009055">
    <property type="term" value="F:electron transfer activity"/>
    <property type="evidence" value="ECO:0007669"/>
    <property type="project" value="UniProtKB-UniRule"/>
</dbReference>
<reference evidence="13 14" key="1">
    <citation type="journal article" date="2014" name="BMC Genomics">
        <title>Adaptive genomic structural variation in the grape powdery mildew pathogen, Erysiphe necator.</title>
        <authorList>
            <person name="Jones L."/>
            <person name="Riaz S."/>
            <person name="Morales-Cruz A."/>
            <person name="Amrine K.C."/>
            <person name="McGuire B."/>
            <person name="Gubler W.D."/>
            <person name="Walker M.A."/>
            <person name="Cantu D."/>
        </authorList>
    </citation>
    <scope>NUCLEOTIDE SEQUENCE [LARGE SCALE GENOMIC DNA]</scope>
    <source>
        <strain evidence="14">c</strain>
    </source>
</reference>
<feature type="region of interest" description="Fe-S binding site B" evidence="10">
    <location>
        <begin position="296"/>
        <end position="310"/>
    </location>
</feature>
<comment type="domain">
    <text evidence="10">The twin Cx2C motifs are involved in the recognition by the mitochondrial MIA40-ERV1 disulfide relay system. The formation of 2 disulfide bonds in the Cx2C motifs through dithiol/disulfide exchange reactions effectively traps the protein in the mitochondrial intermembrane space.</text>
</comment>
<dbReference type="PANTHER" id="PTHR13273">
    <property type="entry name" value="ANAMORSIN"/>
    <property type="match status" value="1"/>
</dbReference>